<dbReference type="EMBL" id="VGJX01000374">
    <property type="protein sequence ID" value="MBM3274913.1"/>
    <property type="molecule type" value="Genomic_DNA"/>
</dbReference>
<accession>A0A937X2Z3</accession>
<reference evidence="1 2" key="1">
    <citation type="submission" date="2019-03" db="EMBL/GenBank/DDBJ databases">
        <title>Lake Tanganyika Metagenome-Assembled Genomes (MAGs).</title>
        <authorList>
            <person name="Tran P."/>
        </authorList>
    </citation>
    <scope>NUCLEOTIDE SEQUENCE [LARGE SCALE GENOMIC DNA]</scope>
    <source>
        <strain evidence="1">K_DeepCast_65m_m2_236</strain>
    </source>
</reference>
<dbReference type="Proteomes" id="UP000703893">
    <property type="component" value="Unassembled WGS sequence"/>
</dbReference>
<protein>
    <submittedName>
        <fullName evidence="1">Uncharacterized protein</fullName>
    </submittedName>
</protein>
<sequence length="48" mass="5024">MAVERAKATFTPGFVPAPYFGEVGAPLVDVPLKNFGDGVPLKKFGETG</sequence>
<evidence type="ECO:0000313" key="1">
    <source>
        <dbReference type="EMBL" id="MBM3274913.1"/>
    </source>
</evidence>
<gene>
    <name evidence="1" type="ORF">FJZ00_07155</name>
</gene>
<comment type="caution">
    <text evidence="1">The sequence shown here is derived from an EMBL/GenBank/DDBJ whole genome shotgun (WGS) entry which is preliminary data.</text>
</comment>
<proteinExistence type="predicted"/>
<organism evidence="1 2">
    <name type="scientific">Candidatus Tanganyikabacteria bacterium</name>
    <dbReference type="NCBI Taxonomy" id="2961651"/>
    <lineage>
        <taxon>Bacteria</taxon>
        <taxon>Bacillati</taxon>
        <taxon>Candidatus Sericytochromatia</taxon>
        <taxon>Candidatus Tanganyikabacteria</taxon>
    </lineage>
</organism>
<feature type="non-terminal residue" evidence="1">
    <location>
        <position position="48"/>
    </location>
</feature>
<name>A0A937X2Z3_9BACT</name>
<evidence type="ECO:0000313" key="2">
    <source>
        <dbReference type="Proteomes" id="UP000703893"/>
    </source>
</evidence>
<dbReference type="AlphaFoldDB" id="A0A937X2Z3"/>